<dbReference type="Gene3D" id="1.20.120.1760">
    <property type="match status" value="1"/>
</dbReference>
<feature type="transmembrane region" description="Helical" evidence="16">
    <location>
        <begin position="150"/>
        <end position="172"/>
    </location>
</feature>
<evidence type="ECO:0000256" key="2">
    <source>
        <dbReference type="ARBA" id="ARBA00004127"/>
    </source>
</evidence>
<feature type="transmembrane region" description="Helical" evidence="16">
    <location>
        <begin position="124"/>
        <end position="144"/>
    </location>
</feature>
<dbReference type="GO" id="GO:0016020">
    <property type="term" value="C:membrane"/>
    <property type="evidence" value="ECO:0007669"/>
    <property type="project" value="InterPro"/>
</dbReference>
<dbReference type="NCBIfam" id="TIGR00473">
    <property type="entry name" value="pssA"/>
    <property type="match status" value="1"/>
</dbReference>
<evidence type="ECO:0000256" key="13">
    <source>
        <dbReference type="ARBA" id="ARBA00023264"/>
    </source>
</evidence>
<accession>A0A3A4R918</accession>
<keyword evidence="6" id="KW-0444">Lipid biosynthesis</keyword>
<dbReference type="InterPro" id="IPR004533">
    <property type="entry name" value="CDP-diaglyc--ser_O-PTrfase"/>
</dbReference>
<evidence type="ECO:0000256" key="9">
    <source>
        <dbReference type="ARBA" id="ARBA00022989"/>
    </source>
</evidence>
<evidence type="ECO:0000256" key="8">
    <source>
        <dbReference type="ARBA" id="ARBA00022692"/>
    </source>
</evidence>
<dbReference type="GO" id="GO:0003882">
    <property type="term" value="F:CDP-diacylglycerol-serine O-phosphatidyltransferase activity"/>
    <property type="evidence" value="ECO:0007669"/>
    <property type="project" value="UniProtKB-EC"/>
</dbReference>
<dbReference type="Proteomes" id="UP000266426">
    <property type="component" value="Unassembled WGS sequence"/>
</dbReference>
<dbReference type="PROSITE" id="PS00379">
    <property type="entry name" value="CDP_ALCOHOL_P_TRANSF"/>
    <property type="match status" value="1"/>
</dbReference>
<keyword evidence="11 16" id="KW-0472">Membrane</keyword>
<reference evidence="17 18" key="1">
    <citation type="journal article" date="2017" name="ISME J.">
        <title>Energy and carbon metabolisms in a deep terrestrial subsurface fluid microbial community.</title>
        <authorList>
            <person name="Momper L."/>
            <person name="Jungbluth S.P."/>
            <person name="Lee M.D."/>
            <person name="Amend J.P."/>
        </authorList>
    </citation>
    <scope>NUCLEOTIDE SEQUENCE [LARGE SCALE GENOMIC DNA]</scope>
    <source>
        <strain evidence="17">SURF_26</strain>
    </source>
</reference>
<comment type="subcellular location">
    <subcellularLocation>
        <location evidence="2">Endomembrane system</location>
        <topology evidence="2">Multi-pass membrane protein</topology>
    </subcellularLocation>
</comment>
<keyword evidence="8 16" id="KW-0812">Transmembrane</keyword>
<evidence type="ECO:0000256" key="4">
    <source>
        <dbReference type="ARBA" id="ARBA00013174"/>
    </source>
</evidence>
<evidence type="ECO:0000313" key="18">
    <source>
        <dbReference type="Proteomes" id="UP000266426"/>
    </source>
</evidence>
<dbReference type="AlphaFoldDB" id="A0A3A4R918"/>
<name>A0A3A4R918_9BACT</name>
<evidence type="ECO:0000256" key="6">
    <source>
        <dbReference type="ARBA" id="ARBA00022516"/>
    </source>
</evidence>
<keyword evidence="9 16" id="KW-1133">Transmembrane helix</keyword>
<organism evidence="17 18">
    <name type="scientific">Candidatus Auribacter fodinae</name>
    <dbReference type="NCBI Taxonomy" id="2093366"/>
    <lineage>
        <taxon>Bacteria</taxon>
        <taxon>Pseudomonadati</taxon>
        <taxon>Candidatus Auribacterota</taxon>
        <taxon>Candidatus Auribacteria</taxon>
        <taxon>Candidatus Auribacterales</taxon>
        <taxon>Candidatus Auribacteraceae</taxon>
        <taxon>Candidatus Auribacter</taxon>
    </lineage>
</organism>
<evidence type="ECO:0000256" key="12">
    <source>
        <dbReference type="ARBA" id="ARBA00023209"/>
    </source>
</evidence>
<dbReference type="GO" id="GO:0008654">
    <property type="term" value="P:phospholipid biosynthetic process"/>
    <property type="evidence" value="ECO:0007669"/>
    <property type="project" value="UniProtKB-KW"/>
</dbReference>
<proteinExistence type="inferred from homology"/>
<evidence type="ECO:0000256" key="1">
    <source>
        <dbReference type="ARBA" id="ARBA00000287"/>
    </source>
</evidence>
<comment type="catalytic activity">
    <reaction evidence="1">
        <text>a CDP-1,2-diacyl-sn-glycerol + L-serine = a 1,2-diacyl-sn-glycero-3-phospho-L-serine + CMP + H(+)</text>
        <dbReference type="Rhea" id="RHEA:16913"/>
        <dbReference type="ChEBI" id="CHEBI:15378"/>
        <dbReference type="ChEBI" id="CHEBI:33384"/>
        <dbReference type="ChEBI" id="CHEBI:57262"/>
        <dbReference type="ChEBI" id="CHEBI:58332"/>
        <dbReference type="ChEBI" id="CHEBI:60377"/>
        <dbReference type="EC" id="2.7.8.8"/>
    </reaction>
</comment>
<evidence type="ECO:0000256" key="16">
    <source>
        <dbReference type="SAM" id="Phobius"/>
    </source>
</evidence>
<evidence type="ECO:0000256" key="7">
    <source>
        <dbReference type="ARBA" id="ARBA00022679"/>
    </source>
</evidence>
<dbReference type="PANTHER" id="PTHR14269">
    <property type="entry name" value="CDP-DIACYLGLYCEROL--GLYCEROL-3-PHOSPHATE 3-PHOSPHATIDYLTRANSFERASE-RELATED"/>
    <property type="match status" value="1"/>
</dbReference>
<keyword evidence="7 15" id="KW-0808">Transferase</keyword>
<dbReference type="InterPro" id="IPR050324">
    <property type="entry name" value="CDP-alcohol_PTase-I"/>
</dbReference>
<keyword evidence="13" id="KW-1208">Phospholipid metabolism</keyword>
<dbReference type="InterPro" id="IPR043130">
    <property type="entry name" value="CDP-OH_PTrfase_TM_dom"/>
</dbReference>
<keyword evidence="12" id="KW-0594">Phospholipid biosynthesis</keyword>
<sequence>MRKVVILPNIITAMNLLFGVFALMLIYNNDLFSAAICIFSAMLCDLMDGQVARRHNATSQFGLEFDSLSDLVSFGVAPSMLAFSFVLRDMNELGVFISAAYILACGLRLARFNVMAQSSGKKHFSGLPSPAAAGVVCSSFMLILRHDYSFAYKIFPLTVLLAGVLMVSSVKYPVPIGLILFLKNKMSPLPRLLVVSVFSVLVFTSTEIMLYAVFAGYVAFGLTRSISVLSSNPVKTSILEFARKTFSHKK</sequence>
<evidence type="ECO:0000256" key="11">
    <source>
        <dbReference type="ARBA" id="ARBA00023136"/>
    </source>
</evidence>
<comment type="caution">
    <text evidence="17">The sequence shown here is derived from an EMBL/GenBank/DDBJ whole genome shotgun (WGS) entry which is preliminary data.</text>
</comment>
<evidence type="ECO:0000256" key="10">
    <source>
        <dbReference type="ARBA" id="ARBA00023098"/>
    </source>
</evidence>
<dbReference type="Pfam" id="PF01066">
    <property type="entry name" value="CDP-OH_P_transf"/>
    <property type="match status" value="1"/>
</dbReference>
<feature type="transmembrane region" description="Helical" evidence="16">
    <location>
        <begin position="93"/>
        <end position="112"/>
    </location>
</feature>
<dbReference type="EMBL" id="QZJZ01000072">
    <property type="protein sequence ID" value="RJP58001.1"/>
    <property type="molecule type" value="Genomic_DNA"/>
</dbReference>
<evidence type="ECO:0000256" key="3">
    <source>
        <dbReference type="ARBA" id="ARBA00010441"/>
    </source>
</evidence>
<evidence type="ECO:0000256" key="5">
    <source>
        <dbReference type="ARBA" id="ARBA00017171"/>
    </source>
</evidence>
<evidence type="ECO:0000256" key="15">
    <source>
        <dbReference type="RuleBase" id="RU003750"/>
    </source>
</evidence>
<feature type="transmembrane region" description="Helical" evidence="16">
    <location>
        <begin position="192"/>
        <end position="220"/>
    </location>
</feature>
<keyword evidence="10" id="KW-0443">Lipid metabolism</keyword>
<gene>
    <name evidence="17" type="primary">pssA</name>
    <name evidence="17" type="ORF">C4541_08970</name>
</gene>
<evidence type="ECO:0000256" key="14">
    <source>
        <dbReference type="ARBA" id="ARBA00032361"/>
    </source>
</evidence>
<dbReference type="PANTHER" id="PTHR14269:SF61">
    <property type="entry name" value="CDP-DIACYLGLYCEROL--SERINE O-PHOSPHATIDYLTRANSFERASE"/>
    <property type="match status" value="1"/>
</dbReference>
<dbReference type="InterPro" id="IPR048254">
    <property type="entry name" value="CDP_ALCOHOL_P_TRANSF_CS"/>
</dbReference>
<comment type="similarity">
    <text evidence="3 15">Belongs to the CDP-alcohol phosphatidyltransferase class-I family.</text>
</comment>
<feature type="transmembrane region" description="Helical" evidence="16">
    <location>
        <begin position="7"/>
        <end position="25"/>
    </location>
</feature>
<evidence type="ECO:0000313" key="17">
    <source>
        <dbReference type="EMBL" id="RJP58001.1"/>
    </source>
</evidence>
<dbReference type="GO" id="GO:0012505">
    <property type="term" value="C:endomembrane system"/>
    <property type="evidence" value="ECO:0007669"/>
    <property type="project" value="UniProtKB-SubCell"/>
</dbReference>
<dbReference type="InterPro" id="IPR000462">
    <property type="entry name" value="CDP-OH_P_trans"/>
</dbReference>
<protein>
    <recommendedName>
        <fullName evidence="5">CDP-diacylglycerol--serine O-phosphatidyltransferase</fullName>
        <ecNumber evidence="4">2.7.8.8</ecNumber>
    </recommendedName>
    <alternativeName>
        <fullName evidence="14">Phosphatidylserine synthase</fullName>
    </alternativeName>
</protein>
<dbReference type="EC" id="2.7.8.8" evidence="4"/>